<proteinExistence type="predicted"/>
<accession>A0AAJ7E8G6</accession>
<keyword evidence="2" id="KW-0479">Metal-binding</keyword>
<feature type="domain" description="C2H2-type" evidence="4">
    <location>
        <begin position="169"/>
        <end position="196"/>
    </location>
</feature>
<keyword evidence="2" id="KW-0862">Zinc</keyword>
<gene>
    <name evidence="6 7" type="primary">LOC106117329</name>
</gene>
<feature type="binding site" evidence="2">
    <location>
        <position position="20"/>
    </location>
    <ligand>
        <name>Zn(2+)</name>
        <dbReference type="ChEBI" id="CHEBI:29105"/>
    </ligand>
</feature>
<dbReference type="RefSeq" id="XP_013167041.1">
    <property type="nucleotide sequence ID" value="XM_013311587.1"/>
</dbReference>
<evidence type="ECO:0000256" key="2">
    <source>
        <dbReference type="PROSITE-ProRule" id="PRU01263"/>
    </source>
</evidence>
<dbReference type="SUPFAM" id="SSF57716">
    <property type="entry name" value="Glucocorticoid receptor-like (DNA-binding domain)"/>
    <property type="match status" value="1"/>
</dbReference>
<keyword evidence="1" id="KW-0863">Zinc-finger</keyword>
<feature type="compositionally biased region" description="Polar residues" evidence="3">
    <location>
        <begin position="90"/>
        <end position="100"/>
    </location>
</feature>
<feature type="region of interest" description="Disordered" evidence="3">
    <location>
        <begin position="87"/>
        <end position="117"/>
    </location>
</feature>
<feature type="compositionally biased region" description="Polar residues" evidence="3">
    <location>
        <begin position="107"/>
        <end position="117"/>
    </location>
</feature>
<evidence type="ECO:0000313" key="6">
    <source>
        <dbReference type="RefSeq" id="XP_013167040.1"/>
    </source>
</evidence>
<dbReference type="PROSITE" id="PS51915">
    <property type="entry name" value="ZAD"/>
    <property type="match status" value="1"/>
</dbReference>
<organism evidence="7">
    <name type="scientific">Papilio xuthus</name>
    <name type="common">Asian swallowtail butterfly</name>
    <dbReference type="NCBI Taxonomy" id="66420"/>
    <lineage>
        <taxon>Eukaryota</taxon>
        <taxon>Metazoa</taxon>
        <taxon>Ecdysozoa</taxon>
        <taxon>Arthropoda</taxon>
        <taxon>Hexapoda</taxon>
        <taxon>Insecta</taxon>
        <taxon>Pterygota</taxon>
        <taxon>Neoptera</taxon>
        <taxon>Endopterygota</taxon>
        <taxon>Lepidoptera</taxon>
        <taxon>Glossata</taxon>
        <taxon>Ditrysia</taxon>
        <taxon>Papilionoidea</taxon>
        <taxon>Papilionidae</taxon>
        <taxon>Papilioninae</taxon>
        <taxon>Papilio</taxon>
    </lineage>
</organism>
<feature type="binding site" evidence="2">
    <location>
        <position position="17"/>
    </location>
    <ligand>
        <name>Zn(2+)</name>
        <dbReference type="ChEBI" id="CHEBI:29105"/>
    </ligand>
</feature>
<dbReference type="GO" id="GO:0008270">
    <property type="term" value="F:zinc ion binding"/>
    <property type="evidence" value="ECO:0007669"/>
    <property type="project" value="UniProtKB-UniRule"/>
</dbReference>
<evidence type="ECO:0000313" key="7">
    <source>
        <dbReference type="RefSeq" id="XP_013167041.1"/>
    </source>
</evidence>
<protein>
    <submittedName>
        <fullName evidence="6 7">Uncharacterized protein LOC106117329</fullName>
    </submittedName>
</protein>
<dbReference type="InterPro" id="IPR012934">
    <property type="entry name" value="Znf_AD"/>
</dbReference>
<dbReference type="GeneID" id="106117329"/>
<feature type="binding site" evidence="2">
    <location>
        <position position="59"/>
    </location>
    <ligand>
        <name>Zn(2+)</name>
        <dbReference type="ChEBI" id="CHEBI:29105"/>
    </ligand>
</feature>
<dbReference type="AlphaFoldDB" id="A0AAJ7E8G6"/>
<feature type="region of interest" description="Disordered" evidence="3">
    <location>
        <begin position="135"/>
        <end position="156"/>
    </location>
</feature>
<dbReference type="KEGG" id="pxu:106117329"/>
<evidence type="ECO:0000256" key="3">
    <source>
        <dbReference type="SAM" id="MobiDB-lite"/>
    </source>
</evidence>
<dbReference type="RefSeq" id="XP_013167040.1">
    <property type="nucleotide sequence ID" value="XM_013311586.1"/>
</dbReference>
<feature type="region of interest" description="Disordered" evidence="3">
    <location>
        <begin position="252"/>
        <end position="285"/>
    </location>
</feature>
<feature type="compositionally biased region" description="Basic and acidic residues" evidence="3">
    <location>
        <begin position="252"/>
        <end position="276"/>
    </location>
</feature>
<dbReference type="InterPro" id="IPR013087">
    <property type="entry name" value="Znf_C2H2_type"/>
</dbReference>
<feature type="domain" description="ZAD" evidence="5">
    <location>
        <begin position="15"/>
        <end position="83"/>
    </location>
</feature>
<sequence length="887" mass="100976">MTEFKMFEIDPKLFITCRLCLESTGAYQIVPSVQQQIKFCYEIEVDPFDALPQLICKDCESILSTYFKVKTNYVEKQKKLRERLQLKNNHSPGTTHSLAIQQEDDNVTSSQEISSEGNIENRKRIISFRRSLSEASDSNCSEKPKDKRKNTLESTKEPDVSELGYKKWFICRFCNHQCSSKSKIIRHINKHSSMKQKYINLIKRDCYVKLEKLDNKPNICKSKKYVVHSPDRITHSAHNFYYIIIKAKENTHNRSDGESTPELKDVPKSDDSDDNKIPMSCKNRRRKNRILSNDTIVIGNDDLDTSMLDDTQEAPATPNLTEISGNECIKIDDSDTDSFKSSEILTNSSTTSSSSVKNNECKTINNIISLCFKRHLKRLESNDTDDEPNLTTETHTAKLDSQIKHKVLSIGKKMINNSAFSCTGILRYLEHQNLEIVWTPKISNTSNKKSDCVRIMMKLKNRDENDGESGWKVLENPNIDGQPKGIDDNAIENEAIPKTVYTCNSKSDQNNIGSIQDDSTENEAETAVNIAREKDRLLKKLLNENPVPNPKKLTKKIHLASLSINKKKRTKSKENKSVPIEMPIIETDDMVMPVITSTVSLATVGDAEKKQRKRSGIPTVPISLIAEPISSSSTIQSKDRMNPEQEPVANFPRIKVKPASQLMSNPALNMAKQYISQTNMFTQSQNVNMAYQNNFNDVNMNMAPIPILDNVTGYQTNTFTRALFGENSVSNMPMSCEKNAREIVVMHSVDLPNTRTNSPFDYLKRLLQIHNIYLLSPTEVTPDIIRDFICLLKFKLVFQQESASPVALCLALFNLREKFFIKVKGINDLDIDICRLSPNWQWEILKVYSGEVVSKMLENAEKISPEVLMNTRNFVCYLKSIEFSKTA</sequence>
<evidence type="ECO:0000259" key="5">
    <source>
        <dbReference type="PROSITE" id="PS51915"/>
    </source>
</evidence>
<evidence type="ECO:0000259" key="4">
    <source>
        <dbReference type="PROSITE" id="PS50157"/>
    </source>
</evidence>
<dbReference type="GO" id="GO:0005634">
    <property type="term" value="C:nucleus"/>
    <property type="evidence" value="ECO:0007669"/>
    <property type="project" value="InterPro"/>
</dbReference>
<dbReference type="SMART" id="SM00868">
    <property type="entry name" value="zf-AD"/>
    <property type="match status" value="1"/>
</dbReference>
<dbReference type="Proteomes" id="UP000694872">
    <property type="component" value="Unplaced"/>
</dbReference>
<feature type="binding site" evidence="2">
    <location>
        <position position="56"/>
    </location>
    <ligand>
        <name>Zn(2+)</name>
        <dbReference type="ChEBI" id="CHEBI:29105"/>
    </ligand>
</feature>
<reference evidence="6 7" key="1">
    <citation type="submission" date="2025-04" db="UniProtKB">
        <authorList>
            <consortium name="RefSeq"/>
        </authorList>
    </citation>
    <scope>IDENTIFICATION</scope>
</reference>
<name>A0AAJ7E8G6_PAPXU</name>
<feature type="compositionally biased region" description="Basic and acidic residues" evidence="3">
    <location>
        <begin position="140"/>
        <end position="156"/>
    </location>
</feature>
<dbReference type="Pfam" id="PF07776">
    <property type="entry name" value="zf-AD"/>
    <property type="match status" value="1"/>
</dbReference>
<dbReference type="PROSITE" id="PS00028">
    <property type="entry name" value="ZINC_FINGER_C2H2_1"/>
    <property type="match status" value="1"/>
</dbReference>
<dbReference type="PROSITE" id="PS50157">
    <property type="entry name" value="ZINC_FINGER_C2H2_2"/>
    <property type="match status" value="1"/>
</dbReference>
<evidence type="ECO:0000256" key="1">
    <source>
        <dbReference type="PROSITE-ProRule" id="PRU00042"/>
    </source>
</evidence>